<comment type="similarity">
    <text evidence="1">Belongs to the bacterial solute-binding protein 3 family.</text>
</comment>
<dbReference type="Pfam" id="PF00232">
    <property type="entry name" value="Glyco_hydro_1"/>
    <property type="match status" value="2"/>
</dbReference>
<dbReference type="HOGENOM" id="CLU_377586_0_0_3"/>
<dbReference type="EMBL" id="CP001037">
    <property type="protein sequence ID" value="ACC80873.1"/>
    <property type="molecule type" value="Genomic_DNA"/>
</dbReference>
<proteinExistence type="inferred from homology"/>
<dbReference type="Proteomes" id="UP000001191">
    <property type="component" value="Chromosome"/>
</dbReference>
<protein>
    <submittedName>
        <fullName evidence="5">Extracellular solute-binding protein, family 3</fullName>
        <ecNumber evidence="5">3.2.1.21</ecNumber>
    </submittedName>
</protein>
<sequence>MSDRLMPLPSSFLFGVATADHQCEAYDSQFEDIRDVWERRRGITVRGRATDFWHRYAEDIALAQSLGCKSFRFSIAWSRVEPEPGKFSEEAFEHYRQVIETIRSHGLEPIVTLHHFTHPIHVEARGGLTAPEFPAIFANYATEVAKRLGHLARYWISFNEPSQLIYGYIKPWWERAYFMPPGLERGATIADQMTAVQKLMRNLFVSHTRARNILKEYNPDAQVGANPMLLGLPLWLQKLVDHNVTNLRRPEDMISQGKRFTERSLLEKGKVDVVIANLTITAERQQQVAFSETYYQAGQFLLVKATSPIQQPENLAQKTVAVIKSATAESTIEYLLPRVEVKVVEDYADALQALDYEQVSAILADDTILLGLMRQQPGQYRLVGKNGEGLTVENYGAAVVKGDRAFLNIVDTVVRQFKESGAWQASYSHYFPNQPVPPVPKIGRRSTLADITTGGSSSPTIGQPQPGTPLRRIQDRGYLVVAVKENVPGFGYRDPKTGEFSGLEIDLARLIAKQIFGDPSKVKFVAVSTQQRLPVLRSLTRIFDPIFKIFSVLSTSLTSNWWHLGMAGKLPTFLCPQECVGQQDFVGFDYYWGISNLRLNRIQQLMDAAFGRFSNAPVWSGVLYDMLKFHAQLFPDKEIMIIENGCVEVADKVVKREDYIRQHLQQVQRARQDGINVIGYVSWCITSNREWGLKFGPDSDFGLYHIDLDTDPELKRQPTPAANLYRDIIKQNSV</sequence>
<evidence type="ECO:0000256" key="1">
    <source>
        <dbReference type="ARBA" id="ARBA00010333"/>
    </source>
</evidence>
<organism evidence="5 6">
    <name type="scientific">Nostoc punctiforme (strain ATCC 29133 / PCC 73102)</name>
    <dbReference type="NCBI Taxonomy" id="63737"/>
    <lineage>
        <taxon>Bacteria</taxon>
        <taxon>Bacillati</taxon>
        <taxon>Cyanobacteriota</taxon>
        <taxon>Cyanophyceae</taxon>
        <taxon>Nostocales</taxon>
        <taxon>Nostocaceae</taxon>
        <taxon>Nostoc</taxon>
    </lineage>
</organism>
<keyword evidence="5" id="KW-0378">Hydrolase</keyword>
<dbReference type="EnsemblBacteria" id="ACC80873">
    <property type="protein sequence ID" value="ACC80873"/>
    <property type="gene ID" value="Npun_F2285"/>
</dbReference>
<reference evidence="6" key="1">
    <citation type="submission" date="2008-04" db="EMBL/GenBank/DDBJ databases">
        <title>Complete sequence of chromosome of Nostoc punctiforme ATCC 29133.</title>
        <authorList>
            <consortium name="US DOE Joint Genome Institute"/>
            <person name="Copeland A."/>
            <person name="Lucas S."/>
            <person name="Lapidus A."/>
            <person name="Glavina del Rio T."/>
            <person name="Dalin E."/>
            <person name="Tice H."/>
            <person name="Pitluck S."/>
            <person name="Chain P."/>
            <person name="Malfatti S."/>
            <person name="Shin M."/>
            <person name="Vergez L."/>
            <person name="Schmutz J."/>
            <person name="Larimer F."/>
            <person name="Land M."/>
            <person name="Hauser L."/>
            <person name="Kyrpides N."/>
            <person name="Kim E."/>
            <person name="Meeks J.C."/>
            <person name="Elhai J."/>
            <person name="Campbell E.L."/>
            <person name="Thiel T."/>
            <person name="Longmire J."/>
            <person name="Potts M."/>
            <person name="Atlas R."/>
        </authorList>
    </citation>
    <scope>NUCLEOTIDE SEQUENCE [LARGE SCALE GENOMIC DNA]</scope>
    <source>
        <strain evidence="6">ATCC 29133 / PCC 73102</strain>
    </source>
</reference>
<dbReference type="Pfam" id="PF00497">
    <property type="entry name" value="SBP_bac_3"/>
    <property type="match status" value="2"/>
</dbReference>
<dbReference type="EC" id="3.2.1.21" evidence="5"/>
<dbReference type="AlphaFoldDB" id="B2J7D8"/>
<keyword evidence="5" id="KW-0326">Glycosidase</keyword>
<accession>B2J7D8</accession>
<dbReference type="eggNOG" id="COG0834">
    <property type="taxonomic scope" value="Bacteria"/>
</dbReference>
<evidence type="ECO:0000259" key="4">
    <source>
        <dbReference type="SMART" id="SM00062"/>
    </source>
</evidence>
<dbReference type="eggNOG" id="COG2723">
    <property type="taxonomic scope" value="Bacteria"/>
</dbReference>
<dbReference type="InterPro" id="IPR017853">
    <property type="entry name" value="GH"/>
</dbReference>
<keyword evidence="3" id="KW-0732">Signal</keyword>
<dbReference type="CAZy" id="GH1">
    <property type="family name" value="Glycoside Hydrolase Family 1"/>
</dbReference>
<dbReference type="PANTHER" id="PTHR30085:SF6">
    <property type="entry name" value="ABC TRANSPORTER GLUTAMINE-BINDING PROTEIN GLNH"/>
    <property type="match status" value="1"/>
</dbReference>
<dbReference type="InterPro" id="IPR018313">
    <property type="entry name" value="SBP_3_CS"/>
</dbReference>
<dbReference type="PRINTS" id="PR00131">
    <property type="entry name" value="GLHYDRLASE1"/>
</dbReference>
<evidence type="ECO:0000313" key="5">
    <source>
        <dbReference type="EMBL" id="ACC80873.1"/>
    </source>
</evidence>
<dbReference type="Gene3D" id="3.20.20.80">
    <property type="entry name" value="Glycosidases"/>
    <property type="match status" value="2"/>
</dbReference>
<dbReference type="InterPro" id="IPR051455">
    <property type="entry name" value="Bact_solute-bind_prot3"/>
</dbReference>
<dbReference type="GO" id="GO:0006865">
    <property type="term" value="P:amino acid transport"/>
    <property type="evidence" value="ECO:0007669"/>
    <property type="project" value="TreeGrafter"/>
</dbReference>
<dbReference type="SMART" id="SM00062">
    <property type="entry name" value="PBPb"/>
    <property type="match status" value="1"/>
</dbReference>
<dbReference type="STRING" id="63737.Npun_F2285"/>
<dbReference type="PANTHER" id="PTHR30085">
    <property type="entry name" value="AMINO ACID ABC TRANSPORTER PERMEASE"/>
    <property type="match status" value="1"/>
</dbReference>
<dbReference type="PROSITE" id="PS01039">
    <property type="entry name" value="SBP_BACTERIAL_3"/>
    <property type="match status" value="1"/>
</dbReference>
<evidence type="ECO:0000313" key="6">
    <source>
        <dbReference type="Proteomes" id="UP000001191"/>
    </source>
</evidence>
<dbReference type="KEGG" id="npu:Npun_F2285"/>
<dbReference type="RefSeq" id="WP_012408871.1">
    <property type="nucleotide sequence ID" value="NC_010628.1"/>
</dbReference>
<dbReference type="GO" id="GO:0008422">
    <property type="term" value="F:beta-glucosidase activity"/>
    <property type="evidence" value="ECO:0007669"/>
    <property type="project" value="UniProtKB-EC"/>
</dbReference>
<dbReference type="GO" id="GO:0030288">
    <property type="term" value="C:outer membrane-bounded periplasmic space"/>
    <property type="evidence" value="ECO:0007669"/>
    <property type="project" value="TreeGrafter"/>
</dbReference>
<dbReference type="Gene3D" id="3.40.190.10">
    <property type="entry name" value="Periplasmic binding protein-like II"/>
    <property type="match status" value="3"/>
</dbReference>
<dbReference type="GO" id="GO:0005576">
    <property type="term" value="C:extracellular region"/>
    <property type="evidence" value="ECO:0007669"/>
    <property type="project" value="TreeGrafter"/>
</dbReference>
<dbReference type="SUPFAM" id="SSF53850">
    <property type="entry name" value="Periplasmic binding protein-like II"/>
    <property type="match status" value="2"/>
</dbReference>
<name>B2J7D8_NOSP7</name>
<dbReference type="GO" id="GO:0005975">
    <property type="term" value="P:carbohydrate metabolic process"/>
    <property type="evidence" value="ECO:0007669"/>
    <property type="project" value="InterPro"/>
</dbReference>
<dbReference type="InterPro" id="IPR001638">
    <property type="entry name" value="Solute-binding_3/MltF_N"/>
</dbReference>
<keyword evidence="2" id="KW-0813">Transport</keyword>
<feature type="domain" description="Solute-binding protein family 3/N-terminal" evidence="4">
    <location>
        <begin position="222"/>
        <end position="434"/>
    </location>
</feature>
<gene>
    <name evidence="5" type="ordered locus">Npun_F2285</name>
</gene>
<reference evidence="5 6" key="2">
    <citation type="journal article" date="2013" name="Plant Physiol.">
        <title>A Nostoc punctiforme Sugar Transporter Necessary to Establish a Cyanobacterium-Plant Symbiosis.</title>
        <authorList>
            <person name="Ekman M."/>
            <person name="Picossi S."/>
            <person name="Campbell E.L."/>
            <person name="Meeks J.C."/>
            <person name="Flores E."/>
        </authorList>
    </citation>
    <scope>NUCLEOTIDE SEQUENCE [LARGE SCALE GENOMIC DNA]</scope>
    <source>
        <strain evidence="6">ATCC 29133 / PCC 73102</strain>
    </source>
</reference>
<keyword evidence="6" id="KW-1185">Reference proteome</keyword>
<evidence type="ECO:0000256" key="3">
    <source>
        <dbReference type="ARBA" id="ARBA00022729"/>
    </source>
</evidence>
<dbReference type="OrthoDB" id="9765195at2"/>
<evidence type="ECO:0000256" key="2">
    <source>
        <dbReference type="ARBA" id="ARBA00022448"/>
    </source>
</evidence>
<dbReference type="SUPFAM" id="SSF51445">
    <property type="entry name" value="(Trans)glycosidases"/>
    <property type="match status" value="2"/>
</dbReference>
<dbReference type="InterPro" id="IPR001360">
    <property type="entry name" value="Glyco_hydro_1"/>
</dbReference>